<organism evidence="2 3">
    <name type="scientific">Helianthus annuus</name>
    <name type="common">Common sunflower</name>
    <dbReference type="NCBI Taxonomy" id="4232"/>
    <lineage>
        <taxon>Eukaryota</taxon>
        <taxon>Viridiplantae</taxon>
        <taxon>Streptophyta</taxon>
        <taxon>Embryophyta</taxon>
        <taxon>Tracheophyta</taxon>
        <taxon>Spermatophyta</taxon>
        <taxon>Magnoliopsida</taxon>
        <taxon>eudicotyledons</taxon>
        <taxon>Gunneridae</taxon>
        <taxon>Pentapetalae</taxon>
        <taxon>asterids</taxon>
        <taxon>campanulids</taxon>
        <taxon>Asterales</taxon>
        <taxon>Asteraceae</taxon>
        <taxon>Asteroideae</taxon>
        <taxon>Heliantheae alliance</taxon>
        <taxon>Heliantheae</taxon>
        <taxon>Helianthus</taxon>
    </lineage>
</organism>
<reference evidence="1" key="3">
    <citation type="submission" date="2020-06" db="EMBL/GenBank/DDBJ databases">
        <title>Helianthus annuus Genome sequencing and assembly Release 2.</title>
        <authorList>
            <person name="Gouzy J."/>
            <person name="Langlade N."/>
            <person name="Munos S."/>
        </authorList>
    </citation>
    <scope>NUCLEOTIDE SEQUENCE</scope>
    <source>
        <tissue evidence="1">Leaves</tissue>
    </source>
</reference>
<dbReference type="EMBL" id="MNCJ02000319">
    <property type="protein sequence ID" value="KAF5808848.1"/>
    <property type="molecule type" value="Genomic_DNA"/>
</dbReference>
<dbReference type="EMBL" id="CM007896">
    <property type="protein sequence ID" value="OTG20930.1"/>
    <property type="molecule type" value="Genomic_DNA"/>
</dbReference>
<dbReference type="AlphaFoldDB" id="A0A251UC40"/>
<proteinExistence type="predicted"/>
<dbReference type="Proteomes" id="UP000215914">
    <property type="component" value="Chromosome 7"/>
</dbReference>
<name>A0A251UC40_HELAN</name>
<protein>
    <submittedName>
        <fullName evidence="2">Uncharacterized protein</fullName>
    </submittedName>
</protein>
<evidence type="ECO:0000313" key="1">
    <source>
        <dbReference type="EMBL" id="KAF5808848.1"/>
    </source>
</evidence>
<keyword evidence="3" id="KW-1185">Reference proteome</keyword>
<evidence type="ECO:0000313" key="2">
    <source>
        <dbReference type="EMBL" id="OTG20930.1"/>
    </source>
</evidence>
<reference evidence="2" key="2">
    <citation type="submission" date="2017-02" db="EMBL/GenBank/DDBJ databases">
        <title>Sunflower complete genome.</title>
        <authorList>
            <person name="Langlade N."/>
            <person name="Munos S."/>
        </authorList>
    </citation>
    <scope>NUCLEOTIDE SEQUENCE [LARGE SCALE GENOMIC DNA]</scope>
    <source>
        <tissue evidence="2">Leaves</tissue>
    </source>
</reference>
<evidence type="ECO:0000313" key="3">
    <source>
        <dbReference type="Proteomes" id="UP000215914"/>
    </source>
</evidence>
<accession>A0A251UC40</accession>
<gene>
    <name evidence="2" type="ORF">HannXRQ_Chr07g0198541</name>
    <name evidence="1" type="ORF">HanXRQr2_Chr04g0150261</name>
</gene>
<sequence length="61" mass="6983">MIEEANGIRPCASSPPPPPPHILRNSLFQEAAFAGVRIILFQFTCKVYPIIFLHIHIEFFF</sequence>
<dbReference type="InParanoid" id="A0A251UC40"/>
<reference evidence="1 3" key="1">
    <citation type="journal article" date="2017" name="Nature">
        <title>The sunflower genome provides insights into oil metabolism, flowering and Asterid evolution.</title>
        <authorList>
            <person name="Badouin H."/>
            <person name="Gouzy J."/>
            <person name="Grassa C.J."/>
            <person name="Murat F."/>
            <person name="Staton S.E."/>
            <person name="Cottret L."/>
            <person name="Lelandais-Briere C."/>
            <person name="Owens G.L."/>
            <person name="Carrere S."/>
            <person name="Mayjonade B."/>
            <person name="Legrand L."/>
            <person name="Gill N."/>
            <person name="Kane N.C."/>
            <person name="Bowers J.E."/>
            <person name="Hubner S."/>
            <person name="Bellec A."/>
            <person name="Berard A."/>
            <person name="Berges H."/>
            <person name="Blanchet N."/>
            <person name="Boniface M.C."/>
            <person name="Brunel D."/>
            <person name="Catrice O."/>
            <person name="Chaidir N."/>
            <person name="Claudel C."/>
            <person name="Donnadieu C."/>
            <person name="Faraut T."/>
            <person name="Fievet G."/>
            <person name="Helmstetter N."/>
            <person name="King M."/>
            <person name="Knapp S.J."/>
            <person name="Lai Z."/>
            <person name="Le Paslier M.C."/>
            <person name="Lippi Y."/>
            <person name="Lorenzon L."/>
            <person name="Mandel J.R."/>
            <person name="Marage G."/>
            <person name="Marchand G."/>
            <person name="Marquand E."/>
            <person name="Bret-Mestries E."/>
            <person name="Morien E."/>
            <person name="Nambeesan S."/>
            <person name="Nguyen T."/>
            <person name="Pegot-Espagnet P."/>
            <person name="Pouilly N."/>
            <person name="Raftis F."/>
            <person name="Sallet E."/>
            <person name="Schiex T."/>
            <person name="Thomas J."/>
            <person name="Vandecasteele C."/>
            <person name="Vares D."/>
            <person name="Vear F."/>
            <person name="Vautrin S."/>
            <person name="Crespi M."/>
            <person name="Mangin B."/>
            <person name="Burke J.M."/>
            <person name="Salse J."/>
            <person name="Munos S."/>
            <person name="Vincourt P."/>
            <person name="Rieseberg L.H."/>
            <person name="Langlade N.B."/>
        </authorList>
    </citation>
    <scope>NUCLEOTIDE SEQUENCE [LARGE SCALE GENOMIC DNA]</scope>
    <source>
        <strain evidence="3">cv. SF193</strain>
        <tissue evidence="1">Leaves</tissue>
    </source>
</reference>
<dbReference type="Gramene" id="mRNA:HanXRQr2_Chr04g0150261">
    <property type="protein sequence ID" value="CDS:HanXRQr2_Chr04g0150261.1"/>
    <property type="gene ID" value="HanXRQr2_Chr04g0150261"/>
</dbReference>